<dbReference type="PROSITE" id="PS50858">
    <property type="entry name" value="BSD"/>
    <property type="match status" value="1"/>
</dbReference>
<dbReference type="InterPro" id="IPR051494">
    <property type="entry name" value="BSD_domain-containing"/>
</dbReference>
<accession>A0AAW2W6I2</accession>
<feature type="compositionally biased region" description="Acidic residues" evidence="1">
    <location>
        <begin position="256"/>
        <end position="268"/>
    </location>
</feature>
<dbReference type="SUPFAM" id="SSF140383">
    <property type="entry name" value="BSD domain-like"/>
    <property type="match status" value="1"/>
</dbReference>
<dbReference type="PANTHER" id="PTHR16019:SF5">
    <property type="entry name" value="BSD DOMAIN-CONTAINING PROTEIN 1"/>
    <property type="match status" value="1"/>
</dbReference>
<dbReference type="InterPro" id="IPR035925">
    <property type="entry name" value="BSD_dom_sf"/>
</dbReference>
<organism evidence="3">
    <name type="scientific">Sesamum radiatum</name>
    <name type="common">Black benniseed</name>
    <dbReference type="NCBI Taxonomy" id="300843"/>
    <lineage>
        <taxon>Eukaryota</taxon>
        <taxon>Viridiplantae</taxon>
        <taxon>Streptophyta</taxon>
        <taxon>Embryophyta</taxon>
        <taxon>Tracheophyta</taxon>
        <taxon>Spermatophyta</taxon>
        <taxon>Magnoliopsida</taxon>
        <taxon>eudicotyledons</taxon>
        <taxon>Gunneridae</taxon>
        <taxon>Pentapetalae</taxon>
        <taxon>asterids</taxon>
        <taxon>lamiids</taxon>
        <taxon>Lamiales</taxon>
        <taxon>Pedaliaceae</taxon>
        <taxon>Sesamum</taxon>
    </lineage>
</organism>
<dbReference type="EMBL" id="JACGWJ010000002">
    <property type="protein sequence ID" value="KAL0435782.1"/>
    <property type="molecule type" value="Genomic_DNA"/>
</dbReference>
<feature type="compositionally biased region" description="Basic and acidic residues" evidence="1">
    <location>
        <begin position="340"/>
        <end position="385"/>
    </location>
</feature>
<dbReference type="InterPro" id="IPR005607">
    <property type="entry name" value="BSD_dom"/>
</dbReference>
<feature type="region of interest" description="Disordered" evidence="1">
    <location>
        <begin position="256"/>
        <end position="459"/>
    </location>
</feature>
<feature type="compositionally biased region" description="Polar residues" evidence="1">
    <location>
        <begin position="321"/>
        <end position="335"/>
    </location>
</feature>
<feature type="compositionally biased region" description="Acidic residues" evidence="1">
    <location>
        <begin position="397"/>
        <end position="413"/>
    </location>
</feature>
<dbReference type="PANTHER" id="PTHR16019">
    <property type="entry name" value="SYNAPSE-ASSOCIATED PROTEIN"/>
    <property type="match status" value="1"/>
</dbReference>
<gene>
    <name evidence="3" type="ORF">Sradi_0286100</name>
</gene>
<reference evidence="3" key="2">
    <citation type="journal article" date="2024" name="Plant">
        <title>Genomic evolution and insights into agronomic trait innovations of Sesamum species.</title>
        <authorList>
            <person name="Miao H."/>
            <person name="Wang L."/>
            <person name="Qu L."/>
            <person name="Liu H."/>
            <person name="Sun Y."/>
            <person name="Le M."/>
            <person name="Wang Q."/>
            <person name="Wei S."/>
            <person name="Zheng Y."/>
            <person name="Lin W."/>
            <person name="Duan Y."/>
            <person name="Cao H."/>
            <person name="Xiong S."/>
            <person name="Wang X."/>
            <person name="Wei L."/>
            <person name="Li C."/>
            <person name="Ma Q."/>
            <person name="Ju M."/>
            <person name="Zhao R."/>
            <person name="Li G."/>
            <person name="Mu C."/>
            <person name="Tian Q."/>
            <person name="Mei H."/>
            <person name="Zhang T."/>
            <person name="Gao T."/>
            <person name="Zhang H."/>
        </authorList>
    </citation>
    <scope>NUCLEOTIDE SEQUENCE</scope>
    <source>
        <strain evidence="3">G02</strain>
    </source>
</reference>
<name>A0AAW2W6I2_SESRA</name>
<evidence type="ECO:0000256" key="1">
    <source>
        <dbReference type="SAM" id="MobiDB-lite"/>
    </source>
</evidence>
<dbReference type="AlphaFoldDB" id="A0AAW2W6I2"/>
<proteinExistence type="predicted"/>
<comment type="caution">
    <text evidence="3">The sequence shown here is derived from an EMBL/GenBank/DDBJ whole genome shotgun (WGS) entry which is preliminary data.</text>
</comment>
<feature type="domain" description="BSD" evidence="2">
    <location>
        <begin position="181"/>
        <end position="233"/>
    </location>
</feature>
<sequence length="459" mass="50050">MNFFKSLLSDDPDSPNPQIVHESDANSALKPPRDGGNSIDVADGGPDDGWSFGGLIRTFAVQSESLIETYRKDLEEFGSGLKKETEILRETASRAVKDLPASLEASASAAHGALDGVLKSTAEIISKETLFGSDGEPETPETNRSKNSGRYSWFEAQLSAIQSDSSTFLEEPEDGEEYRKWKLGFQLEENRDEIDSLIVGNGILEDVYKSVVPSAVDPDTFWCRYFYRVYKLKQQESVRANLVKRVISVDDDEELSWDVDDDEDEDGNGGDQANLKVKGGVGEGDNVSSDGSSKTVENQEDVKIGSQYEKGGGNANVDNGEISNVGESSKSTSADASFGQKEEVKSEEGAGVRKDEQVKSEESVKDKNNDKVGMEEKGESVKKSDAQVASSDQPKLEEEEEDMGWDEIEDTGSGDEKGISATTRGGSPNRGDLRKRLSAAEDDEDLNWDIEDDDEPVKA</sequence>
<dbReference type="Pfam" id="PF03909">
    <property type="entry name" value="BSD"/>
    <property type="match status" value="1"/>
</dbReference>
<evidence type="ECO:0000313" key="3">
    <source>
        <dbReference type="EMBL" id="KAL0435782.1"/>
    </source>
</evidence>
<dbReference type="SMART" id="SM00751">
    <property type="entry name" value="BSD"/>
    <property type="match status" value="1"/>
</dbReference>
<feature type="compositionally biased region" description="Polar residues" evidence="1">
    <location>
        <begin position="286"/>
        <end position="296"/>
    </location>
</feature>
<evidence type="ECO:0000259" key="2">
    <source>
        <dbReference type="PROSITE" id="PS50858"/>
    </source>
</evidence>
<reference evidence="3" key="1">
    <citation type="submission" date="2020-06" db="EMBL/GenBank/DDBJ databases">
        <authorList>
            <person name="Li T."/>
            <person name="Hu X."/>
            <person name="Zhang T."/>
            <person name="Song X."/>
            <person name="Zhang H."/>
            <person name="Dai N."/>
            <person name="Sheng W."/>
            <person name="Hou X."/>
            <person name="Wei L."/>
        </authorList>
    </citation>
    <scope>NUCLEOTIDE SEQUENCE</scope>
    <source>
        <strain evidence="3">G02</strain>
        <tissue evidence="3">Leaf</tissue>
    </source>
</reference>
<dbReference type="Gene3D" id="1.10.3970.10">
    <property type="entry name" value="BSD domain"/>
    <property type="match status" value="1"/>
</dbReference>
<protein>
    <recommendedName>
        <fullName evidence="2">BSD domain-containing protein</fullName>
    </recommendedName>
</protein>
<feature type="region of interest" description="Disordered" evidence="1">
    <location>
        <begin position="1"/>
        <end position="45"/>
    </location>
</feature>
<feature type="compositionally biased region" description="Acidic residues" evidence="1">
    <location>
        <begin position="440"/>
        <end position="459"/>
    </location>
</feature>
<dbReference type="GO" id="GO:0005737">
    <property type="term" value="C:cytoplasm"/>
    <property type="evidence" value="ECO:0007669"/>
    <property type="project" value="TreeGrafter"/>
</dbReference>